<evidence type="ECO:0000259" key="4">
    <source>
        <dbReference type="PROSITE" id="PS01124"/>
    </source>
</evidence>
<name>A0A9X2C045_9BURK</name>
<dbReference type="EMBL" id="JAJLJH010000001">
    <property type="protein sequence ID" value="MCK9684319.1"/>
    <property type="molecule type" value="Genomic_DNA"/>
</dbReference>
<dbReference type="SMART" id="SM00342">
    <property type="entry name" value="HTH_ARAC"/>
    <property type="match status" value="1"/>
</dbReference>
<proteinExistence type="predicted"/>
<dbReference type="Pfam" id="PF12833">
    <property type="entry name" value="HTH_18"/>
    <property type="match status" value="1"/>
</dbReference>
<dbReference type="InterPro" id="IPR020449">
    <property type="entry name" value="Tscrpt_reg_AraC-type_HTH"/>
</dbReference>
<dbReference type="InterPro" id="IPR009057">
    <property type="entry name" value="Homeodomain-like_sf"/>
</dbReference>
<evidence type="ECO:0000256" key="1">
    <source>
        <dbReference type="ARBA" id="ARBA00023015"/>
    </source>
</evidence>
<dbReference type="PANTHER" id="PTHR47894:SF1">
    <property type="entry name" value="HTH-TYPE TRANSCRIPTIONAL REGULATOR VQSM"/>
    <property type="match status" value="1"/>
</dbReference>
<dbReference type="PRINTS" id="PR00032">
    <property type="entry name" value="HTHARAC"/>
</dbReference>
<dbReference type="GO" id="GO:0000976">
    <property type="term" value="F:transcription cis-regulatory region binding"/>
    <property type="evidence" value="ECO:0007669"/>
    <property type="project" value="TreeGrafter"/>
</dbReference>
<dbReference type="Gene3D" id="1.10.10.60">
    <property type="entry name" value="Homeodomain-like"/>
    <property type="match status" value="1"/>
</dbReference>
<keyword evidence="3" id="KW-0804">Transcription</keyword>
<dbReference type="PROSITE" id="PS01124">
    <property type="entry name" value="HTH_ARAC_FAMILY_2"/>
    <property type="match status" value="1"/>
</dbReference>
<gene>
    <name evidence="5" type="ORF">LPC04_01210</name>
</gene>
<dbReference type="Proteomes" id="UP001139353">
    <property type="component" value="Unassembled WGS sequence"/>
</dbReference>
<comment type="caution">
    <text evidence="5">The sequence shown here is derived from an EMBL/GenBank/DDBJ whole genome shotgun (WGS) entry which is preliminary data.</text>
</comment>
<evidence type="ECO:0000256" key="2">
    <source>
        <dbReference type="ARBA" id="ARBA00023125"/>
    </source>
</evidence>
<protein>
    <submittedName>
        <fullName evidence="5">AraC family transcriptional regulator</fullName>
    </submittedName>
</protein>
<dbReference type="GO" id="GO:0003700">
    <property type="term" value="F:DNA-binding transcription factor activity"/>
    <property type="evidence" value="ECO:0007669"/>
    <property type="project" value="InterPro"/>
</dbReference>
<dbReference type="PANTHER" id="PTHR47894">
    <property type="entry name" value="HTH-TYPE TRANSCRIPTIONAL REGULATOR GADX"/>
    <property type="match status" value="1"/>
</dbReference>
<dbReference type="SUPFAM" id="SSF46689">
    <property type="entry name" value="Homeodomain-like"/>
    <property type="match status" value="1"/>
</dbReference>
<evidence type="ECO:0000313" key="6">
    <source>
        <dbReference type="Proteomes" id="UP001139353"/>
    </source>
</evidence>
<evidence type="ECO:0000256" key="3">
    <source>
        <dbReference type="ARBA" id="ARBA00023163"/>
    </source>
</evidence>
<evidence type="ECO:0000313" key="5">
    <source>
        <dbReference type="EMBL" id="MCK9684319.1"/>
    </source>
</evidence>
<dbReference type="RefSeq" id="WP_275680352.1">
    <property type="nucleotide sequence ID" value="NZ_JAJLJH010000001.1"/>
</dbReference>
<keyword evidence="6" id="KW-1185">Reference proteome</keyword>
<dbReference type="InterPro" id="IPR018060">
    <property type="entry name" value="HTH_AraC"/>
</dbReference>
<reference evidence="5" key="1">
    <citation type="submission" date="2021-11" db="EMBL/GenBank/DDBJ databases">
        <title>BS-T2-15 a new species belonging to the Comamonadaceae family isolated from the soil of a French oak forest.</title>
        <authorList>
            <person name="Mieszkin S."/>
            <person name="Alain K."/>
        </authorList>
    </citation>
    <scope>NUCLEOTIDE SEQUENCE</scope>
    <source>
        <strain evidence="5">BS-T2-15</strain>
    </source>
</reference>
<accession>A0A9X2C045</accession>
<feature type="domain" description="HTH araC/xylS-type" evidence="4">
    <location>
        <begin position="247"/>
        <end position="349"/>
    </location>
</feature>
<keyword evidence="2" id="KW-0238">DNA-binding</keyword>
<keyword evidence="1" id="KW-0805">Transcription regulation</keyword>
<dbReference type="Pfam" id="PF12625">
    <property type="entry name" value="Arabinose_bd"/>
    <property type="match status" value="1"/>
</dbReference>
<sequence length="357" mass="38506">MPRPDIAHPPLPQPTSLVPPIYARLLRMLLQHADVDGDRVLAAAGLDWATLVTDDKRLGRDTIVRLAEGAMAATRRPWLGLDLGGGAPVSAHGALGYAVVTSRDLREAVTTLARYGTTRNDAMAWTCVDTATGMTMQATERADLGARVRTFVIDTVLSAILRMLETAVGQIPADLRIELPLATPAWREQYQRFGVADIRFDRPAFAFHFVQRDLALPCIGADAKAHAGACRECEEALAEVAGASLAQRVAGLLASVANVSGSGAYPRMADVAARCGISPRTLIRRLHEDGATFQQLLDAARKQRALWMLLHTAEPVEEIAARLGYADTSNFSRTVRRWFGATPRELRETGGGPAPAS</sequence>
<dbReference type="GO" id="GO:0005829">
    <property type="term" value="C:cytosol"/>
    <property type="evidence" value="ECO:0007669"/>
    <property type="project" value="TreeGrafter"/>
</dbReference>
<dbReference type="AlphaFoldDB" id="A0A9X2C045"/>
<dbReference type="InterPro" id="IPR032687">
    <property type="entry name" value="AraC-type_N"/>
</dbReference>
<organism evidence="5 6">
    <name type="scientific">Scleromatobacter humisilvae</name>
    <dbReference type="NCBI Taxonomy" id="2897159"/>
    <lineage>
        <taxon>Bacteria</taxon>
        <taxon>Pseudomonadati</taxon>
        <taxon>Pseudomonadota</taxon>
        <taxon>Betaproteobacteria</taxon>
        <taxon>Burkholderiales</taxon>
        <taxon>Sphaerotilaceae</taxon>
        <taxon>Scleromatobacter</taxon>
    </lineage>
</organism>